<comment type="caution">
    <text evidence="9">The sequence shown here is derived from an EMBL/GenBank/DDBJ whole genome shotgun (WGS) entry which is preliminary data.</text>
</comment>
<reference evidence="9 10" key="1">
    <citation type="submission" date="2017-03" db="EMBL/GenBank/DDBJ databases">
        <authorList>
            <person name="Safronova V.I."/>
            <person name="Sazanova A.L."/>
            <person name="Chirak E.R."/>
        </authorList>
    </citation>
    <scope>NUCLEOTIDE SEQUENCE [LARGE SCALE GENOMIC DNA]</scope>
    <source>
        <strain evidence="9 10">Opo-243</strain>
    </source>
</reference>
<dbReference type="RefSeq" id="WP_129274874.1">
    <property type="nucleotide sequence ID" value="NZ_MZXW01000050.1"/>
</dbReference>
<keyword evidence="10" id="KW-1185">Reference proteome</keyword>
<gene>
    <name evidence="9" type="ORF">B5V03_34440</name>
</gene>
<dbReference type="PANTHER" id="PTHR48090">
    <property type="entry name" value="UNDECAPRENYL-PHOSPHATE 4-DEOXY-4-FORMAMIDO-L-ARABINOSE TRANSFERASE-RELATED"/>
    <property type="match status" value="1"/>
</dbReference>
<organism evidence="9 10">
    <name type="scientific">Bradyrhizobium betae</name>
    <dbReference type="NCBI Taxonomy" id="244734"/>
    <lineage>
        <taxon>Bacteria</taxon>
        <taxon>Pseudomonadati</taxon>
        <taxon>Pseudomonadota</taxon>
        <taxon>Alphaproteobacteria</taxon>
        <taxon>Hyphomicrobiales</taxon>
        <taxon>Nitrobacteraceae</taxon>
        <taxon>Bradyrhizobium</taxon>
    </lineage>
</organism>
<dbReference type="SUPFAM" id="SSF53448">
    <property type="entry name" value="Nucleotide-diphospho-sugar transferases"/>
    <property type="match status" value="1"/>
</dbReference>
<evidence type="ECO:0000256" key="4">
    <source>
        <dbReference type="ARBA" id="ARBA00022692"/>
    </source>
</evidence>
<dbReference type="Proteomes" id="UP000290819">
    <property type="component" value="Unassembled WGS sequence"/>
</dbReference>
<name>A0A4V1P487_9BRAD</name>
<dbReference type="Pfam" id="PF00535">
    <property type="entry name" value="Glycos_transf_2"/>
    <property type="match status" value="1"/>
</dbReference>
<dbReference type="InterPro" id="IPR029044">
    <property type="entry name" value="Nucleotide-diphossugar_trans"/>
</dbReference>
<dbReference type="EMBL" id="MZXW01000050">
    <property type="protein sequence ID" value="RXT36732.1"/>
    <property type="molecule type" value="Genomic_DNA"/>
</dbReference>
<comment type="subcellular location">
    <subcellularLocation>
        <location evidence="1">Membrane</location>
        <topology evidence="1">Multi-pass membrane protein</topology>
    </subcellularLocation>
</comment>
<evidence type="ECO:0000256" key="1">
    <source>
        <dbReference type="ARBA" id="ARBA00004141"/>
    </source>
</evidence>
<protein>
    <submittedName>
        <fullName evidence="9">Glycosyl transferase</fullName>
    </submittedName>
</protein>
<sequence>MKLSIVTTLYRSAATVDEFYRRVIAAAEPITGDIELVMVNDGSPDDSLARAIALHQADPRVVVVDLSRNFGHHKALMTGLAQASGDLVFLVDSDLEEEPELLTRFHERLSQGDCDVVYGVQEVRRGHWFERVTGELFFALVNALGDQPLPRNVLVARLMTRAYVRTLVAHGEREFLIGNLFQLAGYRQVPLQIRKLSTSPTTYSFRMRLEMAVKHLTTTSTRLLYYVMYGGTAIFVTSLFTIVYYLFRYFTSGIGVSGYTSLIISIWFFGGVTTLVLGTIGIYVADILVEVKQRPYTAIREIYRAEVAENVIHVIPRDQRHETGRGVQ</sequence>
<evidence type="ECO:0000256" key="5">
    <source>
        <dbReference type="ARBA" id="ARBA00022989"/>
    </source>
</evidence>
<evidence type="ECO:0000313" key="10">
    <source>
        <dbReference type="Proteomes" id="UP000290819"/>
    </source>
</evidence>
<dbReference type="CDD" id="cd04187">
    <property type="entry name" value="DPM1_like_bac"/>
    <property type="match status" value="1"/>
</dbReference>
<proteinExistence type="predicted"/>
<evidence type="ECO:0000256" key="7">
    <source>
        <dbReference type="SAM" id="Phobius"/>
    </source>
</evidence>
<dbReference type="Gene3D" id="3.90.550.10">
    <property type="entry name" value="Spore Coat Polysaccharide Biosynthesis Protein SpsA, Chain A"/>
    <property type="match status" value="1"/>
</dbReference>
<dbReference type="GO" id="GO:0005886">
    <property type="term" value="C:plasma membrane"/>
    <property type="evidence" value="ECO:0007669"/>
    <property type="project" value="TreeGrafter"/>
</dbReference>
<evidence type="ECO:0000256" key="3">
    <source>
        <dbReference type="ARBA" id="ARBA00022679"/>
    </source>
</evidence>
<keyword evidence="3 9" id="KW-0808">Transferase</keyword>
<feature type="transmembrane region" description="Helical" evidence="7">
    <location>
        <begin position="223"/>
        <end position="247"/>
    </location>
</feature>
<dbReference type="PANTHER" id="PTHR48090:SF1">
    <property type="entry name" value="PROPHAGE BACTOPRENOL GLUCOSYL TRANSFERASE HOMOLOG"/>
    <property type="match status" value="1"/>
</dbReference>
<evidence type="ECO:0000256" key="6">
    <source>
        <dbReference type="ARBA" id="ARBA00023136"/>
    </source>
</evidence>
<dbReference type="AlphaFoldDB" id="A0A4V1P487"/>
<evidence type="ECO:0000256" key="2">
    <source>
        <dbReference type="ARBA" id="ARBA00022676"/>
    </source>
</evidence>
<accession>A0A4V1P487</accession>
<dbReference type="OrthoDB" id="9807795at2"/>
<keyword evidence="4 7" id="KW-0812">Transmembrane</keyword>
<dbReference type="InterPro" id="IPR050256">
    <property type="entry name" value="Glycosyltransferase_2"/>
</dbReference>
<evidence type="ECO:0000259" key="8">
    <source>
        <dbReference type="Pfam" id="PF00535"/>
    </source>
</evidence>
<feature type="transmembrane region" description="Helical" evidence="7">
    <location>
        <begin position="259"/>
        <end position="285"/>
    </location>
</feature>
<dbReference type="GO" id="GO:0016757">
    <property type="term" value="F:glycosyltransferase activity"/>
    <property type="evidence" value="ECO:0007669"/>
    <property type="project" value="UniProtKB-KW"/>
</dbReference>
<dbReference type="InterPro" id="IPR001173">
    <property type="entry name" value="Glyco_trans_2-like"/>
</dbReference>
<keyword evidence="2" id="KW-0328">Glycosyltransferase</keyword>
<keyword evidence="6 7" id="KW-0472">Membrane</keyword>
<feature type="domain" description="Glycosyltransferase 2-like" evidence="8">
    <location>
        <begin position="4"/>
        <end position="148"/>
    </location>
</feature>
<evidence type="ECO:0000313" key="9">
    <source>
        <dbReference type="EMBL" id="RXT36732.1"/>
    </source>
</evidence>
<keyword evidence="5 7" id="KW-1133">Transmembrane helix</keyword>